<dbReference type="AlphaFoldDB" id="A0A917VAJ6"/>
<proteinExistence type="predicted"/>
<protein>
    <recommendedName>
        <fullName evidence="1">SnoaL-like domain-containing protein</fullName>
    </recommendedName>
</protein>
<dbReference type="Gene3D" id="3.10.450.50">
    <property type="match status" value="1"/>
</dbReference>
<keyword evidence="3" id="KW-1185">Reference proteome</keyword>
<evidence type="ECO:0000259" key="1">
    <source>
        <dbReference type="Pfam" id="PF12680"/>
    </source>
</evidence>
<dbReference type="Pfam" id="PF12680">
    <property type="entry name" value="SnoaL_2"/>
    <property type="match status" value="1"/>
</dbReference>
<dbReference type="SUPFAM" id="SSF54427">
    <property type="entry name" value="NTF2-like"/>
    <property type="match status" value="1"/>
</dbReference>
<dbReference type="EMBL" id="BMMF01000020">
    <property type="protein sequence ID" value="GGK54592.1"/>
    <property type="molecule type" value="Genomic_DNA"/>
</dbReference>
<evidence type="ECO:0000313" key="3">
    <source>
        <dbReference type="Proteomes" id="UP000600449"/>
    </source>
</evidence>
<dbReference type="Proteomes" id="UP000600449">
    <property type="component" value="Unassembled WGS sequence"/>
</dbReference>
<dbReference type="RefSeq" id="WP_188915700.1">
    <property type="nucleotide sequence ID" value="NZ_BMMF01000020.1"/>
</dbReference>
<feature type="domain" description="SnoaL-like" evidence="1">
    <location>
        <begin position="19"/>
        <end position="105"/>
    </location>
</feature>
<sequence>MLERSPREVFESHLENRVRGRLDEDLAENYAEDVVLLTQNSQVRGTAAMRVSADRLAGQIPDAEFVFEAKKVEGPYAFLVWRAASPTHRVECGADSFLIRDGRIVMQTIHYRLLHADGTECPVQESPGLDAVRDT</sequence>
<evidence type="ECO:0000313" key="2">
    <source>
        <dbReference type="EMBL" id="GGK54592.1"/>
    </source>
</evidence>
<accession>A0A917VAJ6</accession>
<organism evidence="2 3">
    <name type="scientific">Salinarimonas ramus</name>
    <dbReference type="NCBI Taxonomy" id="690164"/>
    <lineage>
        <taxon>Bacteria</taxon>
        <taxon>Pseudomonadati</taxon>
        <taxon>Pseudomonadota</taxon>
        <taxon>Alphaproteobacteria</taxon>
        <taxon>Hyphomicrobiales</taxon>
        <taxon>Salinarimonadaceae</taxon>
        <taxon>Salinarimonas</taxon>
    </lineage>
</organism>
<name>A0A917VAJ6_9HYPH</name>
<gene>
    <name evidence="2" type="ORF">GCM10011322_46710</name>
</gene>
<dbReference type="InterPro" id="IPR032710">
    <property type="entry name" value="NTF2-like_dom_sf"/>
</dbReference>
<reference evidence="2 3" key="1">
    <citation type="journal article" date="2014" name="Int. J. Syst. Evol. Microbiol.">
        <title>Complete genome sequence of Corynebacterium casei LMG S-19264T (=DSM 44701T), isolated from a smear-ripened cheese.</title>
        <authorList>
            <consortium name="US DOE Joint Genome Institute (JGI-PGF)"/>
            <person name="Walter F."/>
            <person name="Albersmeier A."/>
            <person name="Kalinowski J."/>
            <person name="Ruckert C."/>
        </authorList>
    </citation>
    <scope>NUCLEOTIDE SEQUENCE [LARGE SCALE GENOMIC DNA]</scope>
    <source>
        <strain evidence="2 3">CGMCC 1.9161</strain>
    </source>
</reference>
<comment type="caution">
    <text evidence="2">The sequence shown here is derived from an EMBL/GenBank/DDBJ whole genome shotgun (WGS) entry which is preliminary data.</text>
</comment>
<dbReference type="InterPro" id="IPR037401">
    <property type="entry name" value="SnoaL-like"/>
</dbReference>